<dbReference type="EMBL" id="LNYO01000001">
    <property type="protein sequence ID" value="KTD39428.1"/>
    <property type="molecule type" value="Genomic_DNA"/>
</dbReference>
<organism evidence="2 3">
    <name type="scientific">Legionella nautarum</name>
    <dbReference type="NCBI Taxonomy" id="45070"/>
    <lineage>
        <taxon>Bacteria</taxon>
        <taxon>Pseudomonadati</taxon>
        <taxon>Pseudomonadota</taxon>
        <taxon>Gammaproteobacteria</taxon>
        <taxon>Legionellales</taxon>
        <taxon>Legionellaceae</taxon>
        <taxon>Legionella</taxon>
    </lineage>
</organism>
<dbReference type="OrthoDB" id="5393896at2"/>
<dbReference type="RefSeq" id="WP_058503280.1">
    <property type="nucleotide sequence ID" value="NZ_CAAAIF010000002.1"/>
</dbReference>
<name>A0A0W0X4L5_9GAMM</name>
<dbReference type="AlphaFoldDB" id="A0A0W0X4L5"/>
<dbReference type="PATRIC" id="fig|45070.6.peg.202"/>
<dbReference type="Proteomes" id="UP000054725">
    <property type="component" value="Unassembled WGS sequence"/>
</dbReference>
<keyword evidence="3" id="KW-1185">Reference proteome</keyword>
<keyword evidence="1" id="KW-0472">Membrane</keyword>
<evidence type="ECO:0000313" key="3">
    <source>
        <dbReference type="Proteomes" id="UP000054725"/>
    </source>
</evidence>
<reference evidence="2 3" key="1">
    <citation type="submission" date="2015-11" db="EMBL/GenBank/DDBJ databases">
        <title>Genomic analysis of 38 Legionella species identifies large and diverse effector repertoires.</title>
        <authorList>
            <person name="Burstein D."/>
            <person name="Amaro F."/>
            <person name="Zusman T."/>
            <person name="Lifshitz Z."/>
            <person name="Cohen O."/>
            <person name="Gilbert J.A."/>
            <person name="Pupko T."/>
            <person name="Shuman H.A."/>
            <person name="Segal G."/>
        </authorList>
    </citation>
    <scope>NUCLEOTIDE SEQUENCE [LARGE SCALE GENOMIC DNA]</scope>
    <source>
        <strain evidence="2 3">ATCC 49506</strain>
    </source>
</reference>
<feature type="transmembrane region" description="Helical" evidence="1">
    <location>
        <begin position="56"/>
        <end position="81"/>
    </location>
</feature>
<sequence length="322" mass="37132">MTNPIDQIGSLLFQPSPTIAAVIALFFVNFLISVLVSYALLNFFNLDIIKRRREFTYLLISLGTFIPLLGNLLIIAGMYLLKKYGKDFQPVEMNVYPTLEYSRKNPVKIVAYATSWAEIRLHSPVYSPAERHQALSSISRGLPRETNLIYSSLVSDDLEELRISAFSMLEAQQDYLQTKISQLIKKYEETHETYKSALIAKQIALLYWELVYRNLSEQEFRSILLKRAEFFANVAMEALPEDTALLILLSRINIENGKLREGLYHLSAAAKLQAPSSKIIPYLAELAYKRRDYGEVREYLCSDIAFRYIVKINKLVEFWCKK</sequence>
<keyword evidence="1" id="KW-1133">Transmembrane helix</keyword>
<evidence type="ECO:0000256" key="1">
    <source>
        <dbReference type="SAM" id="Phobius"/>
    </source>
</evidence>
<comment type="caution">
    <text evidence="2">The sequence shown here is derived from an EMBL/GenBank/DDBJ whole genome shotgun (WGS) entry which is preliminary data.</text>
</comment>
<gene>
    <name evidence="2" type="ORF">Lnau_0195</name>
</gene>
<protein>
    <submittedName>
        <fullName evidence="2">Uncharacterized protein</fullName>
    </submittedName>
</protein>
<proteinExistence type="predicted"/>
<feature type="transmembrane region" description="Helical" evidence="1">
    <location>
        <begin position="20"/>
        <end position="44"/>
    </location>
</feature>
<accession>A0A0W0X4L5</accession>
<evidence type="ECO:0000313" key="2">
    <source>
        <dbReference type="EMBL" id="KTD39428.1"/>
    </source>
</evidence>
<keyword evidence="1" id="KW-0812">Transmembrane</keyword>
<dbReference type="STRING" id="45070.Lnau_0195"/>